<dbReference type="SUPFAM" id="SSF55811">
    <property type="entry name" value="Nudix"/>
    <property type="match status" value="2"/>
</dbReference>
<dbReference type="PANTHER" id="PTHR43046:SF14">
    <property type="entry name" value="MUTT_NUDIX FAMILY PROTEIN"/>
    <property type="match status" value="1"/>
</dbReference>
<dbReference type="InterPro" id="IPR015797">
    <property type="entry name" value="NUDIX_hydrolase-like_dom_sf"/>
</dbReference>
<feature type="domain" description="Nudix hydrolase" evidence="5">
    <location>
        <begin position="179"/>
        <end position="322"/>
    </location>
</feature>
<evidence type="ECO:0000313" key="6">
    <source>
        <dbReference type="EMBL" id="MBB4958144.1"/>
    </source>
</evidence>
<keyword evidence="3 4" id="KW-0378">Hydrolase</keyword>
<dbReference type="CDD" id="cd02883">
    <property type="entry name" value="NUDIX_Hydrolase"/>
    <property type="match status" value="2"/>
</dbReference>
<name>A0A7W7WP08_9ACTN</name>
<dbReference type="PROSITE" id="PS51462">
    <property type="entry name" value="NUDIX"/>
    <property type="match status" value="2"/>
</dbReference>
<dbReference type="InterPro" id="IPR020084">
    <property type="entry name" value="NUDIX_hydrolase_CS"/>
</dbReference>
<dbReference type="GO" id="GO:0016787">
    <property type="term" value="F:hydrolase activity"/>
    <property type="evidence" value="ECO:0007669"/>
    <property type="project" value="UniProtKB-KW"/>
</dbReference>
<protein>
    <submittedName>
        <fullName evidence="6">8-oxo-dGTP pyrophosphatase MutT (NUDIX family)</fullName>
    </submittedName>
</protein>
<dbReference type="PANTHER" id="PTHR43046">
    <property type="entry name" value="GDP-MANNOSE MANNOSYL HYDROLASE"/>
    <property type="match status" value="1"/>
</dbReference>
<organism evidence="6 7">
    <name type="scientific">Micromonospora polyrhachis</name>
    <dbReference type="NCBI Taxonomy" id="1282883"/>
    <lineage>
        <taxon>Bacteria</taxon>
        <taxon>Bacillati</taxon>
        <taxon>Actinomycetota</taxon>
        <taxon>Actinomycetes</taxon>
        <taxon>Micromonosporales</taxon>
        <taxon>Micromonosporaceae</taxon>
        <taxon>Micromonospora</taxon>
    </lineage>
</organism>
<comment type="cofactor">
    <cofactor evidence="1">
        <name>Mg(2+)</name>
        <dbReference type="ChEBI" id="CHEBI:18420"/>
    </cofactor>
</comment>
<evidence type="ECO:0000259" key="5">
    <source>
        <dbReference type="PROSITE" id="PS51462"/>
    </source>
</evidence>
<feature type="domain" description="Nudix hydrolase" evidence="5">
    <location>
        <begin position="24"/>
        <end position="162"/>
    </location>
</feature>
<comment type="caution">
    <text evidence="6">The sequence shown here is derived from an EMBL/GenBank/DDBJ whole genome shotgun (WGS) entry which is preliminary data.</text>
</comment>
<keyword evidence="7" id="KW-1185">Reference proteome</keyword>
<proteinExistence type="inferred from homology"/>
<dbReference type="PRINTS" id="PR00502">
    <property type="entry name" value="NUDIXFAMILY"/>
</dbReference>
<evidence type="ECO:0000256" key="1">
    <source>
        <dbReference type="ARBA" id="ARBA00001946"/>
    </source>
</evidence>
<sequence length="324" mass="34832">MDRRWSMGRGQETWDSDGERLVTEQRRRIAAYGLCRDGDRVLLARAARTVAFPGRWQLPGGGVDHGEHPATTVVREFGEETGLEVEVSGLRNVVADVIRLPYQDSLVVHTDRVIYDVTPIGGTLRHEREGTTDRIAWVGPLELPGLSLMPFTAQLLGVPVVPLPEADLAGSPPAGLPPGRRQRFAAYGLATDPADRVLLSLIAPGYPGAGRWHLPGGGTDHGEQPEAALLRELVEESGQLGRVTDLLSVSHRYSPAELGPEGVPIDWHGVRAVYRVAVDVPTEPKVTEAAGGSTARAAWFSVRDALNLPLTEVTVAALGQLGSK</sequence>
<dbReference type="InterPro" id="IPR000086">
    <property type="entry name" value="NUDIX_hydrolase_dom"/>
</dbReference>
<dbReference type="Proteomes" id="UP000578819">
    <property type="component" value="Unassembled WGS sequence"/>
</dbReference>
<accession>A0A7W7WP08</accession>
<reference evidence="6 7" key="1">
    <citation type="submission" date="2020-08" db="EMBL/GenBank/DDBJ databases">
        <title>Sequencing the genomes of 1000 actinobacteria strains.</title>
        <authorList>
            <person name="Klenk H.-P."/>
        </authorList>
    </citation>
    <scope>NUCLEOTIDE SEQUENCE [LARGE SCALE GENOMIC DNA]</scope>
    <source>
        <strain evidence="6 7">DSM 45886</strain>
    </source>
</reference>
<dbReference type="Gene3D" id="3.90.79.10">
    <property type="entry name" value="Nucleoside Triphosphate Pyrophosphohydrolase"/>
    <property type="match status" value="2"/>
</dbReference>
<evidence type="ECO:0000256" key="4">
    <source>
        <dbReference type="RuleBase" id="RU003476"/>
    </source>
</evidence>
<comment type="similarity">
    <text evidence="2 4">Belongs to the Nudix hydrolase family.</text>
</comment>
<evidence type="ECO:0000256" key="3">
    <source>
        <dbReference type="ARBA" id="ARBA00022801"/>
    </source>
</evidence>
<dbReference type="Pfam" id="PF00293">
    <property type="entry name" value="NUDIX"/>
    <property type="match status" value="2"/>
</dbReference>
<dbReference type="PROSITE" id="PS00893">
    <property type="entry name" value="NUDIX_BOX"/>
    <property type="match status" value="2"/>
</dbReference>
<evidence type="ECO:0000313" key="7">
    <source>
        <dbReference type="Proteomes" id="UP000578819"/>
    </source>
</evidence>
<evidence type="ECO:0000256" key="2">
    <source>
        <dbReference type="ARBA" id="ARBA00005582"/>
    </source>
</evidence>
<dbReference type="EMBL" id="JACHJW010000001">
    <property type="protein sequence ID" value="MBB4958144.1"/>
    <property type="molecule type" value="Genomic_DNA"/>
</dbReference>
<dbReference type="AlphaFoldDB" id="A0A7W7WP08"/>
<dbReference type="InterPro" id="IPR020476">
    <property type="entry name" value="Nudix_hydrolase"/>
</dbReference>
<gene>
    <name evidence="6" type="ORF">FHR38_001877</name>
</gene>